<dbReference type="eggNOG" id="COG4403">
    <property type="taxonomic scope" value="Bacteria"/>
</dbReference>
<dbReference type="Pfam" id="PF13575">
    <property type="entry name" value="DUF4135"/>
    <property type="match status" value="1"/>
</dbReference>
<proteinExistence type="predicted"/>
<dbReference type="Pfam" id="PF05147">
    <property type="entry name" value="LANC_like"/>
    <property type="match status" value="2"/>
</dbReference>
<dbReference type="EMBL" id="FOAZ01000010">
    <property type="protein sequence ID" value="SEL58250.1"/>
    <property type="molecule type" value="Genomic_DNA"/>
</dbReference>
<dbReference type="SUPFAM" id="SSF158745">
    <property type="entry name" value="LanC-like"/>
    <property type="match status" value="2"/>
</dbReference>
<sequence length="1135" mass="117159">MGVARLCDVVLVTERTALLESRIAGLPQSWWARGLALCERLAAPGAPTVDRAARLRLDALRTVPWASAHADGLAARLTALGLGDELARALGEEQPERLAARTAKPRWAETVERALERAPESPDGAAQVRQHDGAEVFVPVLRPLIAQAWAEVEERLALPAEEHGVVRAAFERRLGARLARLAARTLVTELHRARRAGELSGTTSRERFTSFVAELGTCAGLTRLFAAYPVLARLLGQSCADAAEATAELTDRLHRDRKDLVADLFHGVDPGPLTGLELGLGDAHQGGRSVAVVTFADGSRAVCKPRPLDQHALLDELVDWLDDKAPALGLRTARTLRRPGYGWVEFVEHRFCADTAEADRFYRRQGALLALLYAVDGADMHYENVIASGDQPILVDAETLLHGGLPQATTAGHDPAADALQASVQRTCLLPTLLIGDQGALDISALGRVDSGAYPSACLRWEQAGTDLMRAVRGTVDSTAAQNQPLPQGLAAAPTDHRAALLAGFRLGYDAVADHRDELLADDGPLARWADAPARLIVRATRLYATLLEESTHPDLLRDALSRDAVFAVLWTESAQDPSRQRLVEHEIADLWRGDVPLFTHRPDRTAVWSSAGAGVDAILPEPALTAVRAKIAAMGEVDRHDQEWVIAASLAVSAGPAEKDGPRSRLLASAIPAPVPPTRGRLLAAACGVADELVARAVHAGDRANWLGLERVVGDHWAVLPMGAGLAQGYTGVALFLARTGRVVGADRYLDLARAVLRPLPALLRALALDPELSQAAGPGALDGLGGIVQALVALRGLLGSDAASADALSGDGDSFDDCLALALTALGHAALGDAVFGGVADGVAGGLAGALAAAVAAWQATGSPQAATLAGTLADTLLARAVAPGSAGTAPGFAEGDAGIGWALLRYAAAAERGASGAVTPGAAGVRPAEAAREALRHAVAASGADAQSEPGAGAAPSASGAVAMAVSARSSSAALETSRPGARHREVGRALLGSALADVLGRADGDGSWYSGLPGVALAAVDAGLPVADADALAAAVDAALDGLPGRDQSLGRGASGALEALSLLADRGSRTARTALERRTGELLGSVELLGPRCGTPDQVPTPGLLNGLAGIGHGLLRLACPADVSSPLLF</sequence>
<dbReference type="PIRSF" id="PIRSF037228">
    <property type="entry name" value="Lant_mod_RumM"/>
    <property type="match status" value="1"/>
</dbReference>
<feature type="domain" description="Lantibiotic biosynthesis protein dehydration" evidence="1">
    <location>
        <begin position="228"/>
        <end position="601"/>
    </location>
</feature>
<evidence type="ECO:0000313" key="2">
    <source>
        <dbReference type="EMBL" id="SEL58250.1"/>
    </source>
</evidence>
<dbReference type="NCBIfam" id="TIGR03897">
    <property type="entry name" value="lanti_2_LanM"/>
    <property type="match status" value="1"/>
</dbReference>
<evidence type="ECO:0000313" key="3">
    <source>
        <dbReference type="Proteomes" id="UP000183015"/>
    </source>
</evidence>
<protein>
    <submittedName>
        <fullName evidence="2">Type 2 lantibiotic biosynthesis protein LanM</fullName>
    </submittedName>
</protein>
<gene>
    <name evidence="2" type="ORF">SAMN05414137_11069</name>
</gene>
<dbReference type="GO" id="GO:0005975">
    <property type="term" value="P:carbohydrate metabolic process"/>
    <property type="evidence" value="ECO:0007669"/>
    <property type="project" value="InterPro"/>
</dbReference>
<dbReference type="CDD" id="cd04792">
    <property type="entry name" value="LanM-like"/>
    <property type="match status" value="1"/>
</dbReference>
<dbReference type="STRING" id="235985.SAMN05414137_11069"/>
<dbReference type="Proteomes" id="UP000183015">
    <property type="component" value="Unassembled WGS sequence"/>
</dbReference>
<dbReference type="InterPro" id="IPR007822">
    <property type="entry name" value="LANC-like"/>
</dbReference>
<reference evidence="3" key="1">
    <citation type="submission" date="2016-10" db="EMBL/GenBank/DDBJ databases">
        <authorList>
            <person name="Varghese N."/>
        </authorList>
    </citation>
    <scope>NUCLEOTIDE SEQUENCE [LARGE SCALE GENOMIC DNA]</scope>
    <source>
        <strain evidence="3">DSM 45096 / BCRC 16803 / CGMCC 4.1857 / CIP 109030 / JCM 12277 / KCTC 19219 / NBRC 100920 / 33214</strain>
    </source>
</reference>
<accession>A0A1H7RD43</accession>
<dbReference type="InterPro" id="IPR012341">
    <property type="entry name" value="6hp_glycosidase-like_sf"/>
</dbReference>
<dbReference type="GO" id="GO:0031179">
    <property type="term" value="P:peptide modification"/>
    <property type="evidence" value="ECO:0007669"/>
    <property type="project" value="InterPro"/>
</dbReference>
<name>A0A1H7RD43_STRJI</name>
<dbReference type="SMART" id="SM01260">
    <property type="entry name" value="LANC_like"/>
    <property type="match status" value="1"/>
</dbReference>
<dbReference type="Gene3D" id="1.50.10.10">
    <property type="match status" value="1"/>
</dbReference>
<dbReference type="InterPro" id="IPR025410">
    <property type="entry name" value="Lant_dehyd"/>
</dbReference>
<dbReference type="InterPro" id="IPR017146">
    <property type="entry name" value="Lanti_2_LanM"/>
</dbReference>
<dbReference type="AlphaFoldDB" id="A0A1H7RD43"/>
<evidence type="ECO:0000259" key="1">
    <source>
        <dbReference type="Pfam" id="PF13575"/>
    </source>
</evidence>
<keyword evidence="3" id="KW-1185">Reference proteome</keyword>
<organism evidence="2 3">
    <name type="scientific">Streptacidiphilus jiangxiensis</name>
    <dbReference type="NCBI Taxonomy" id="235985"/>
    <lineage>
        <taxon>Bacteria</taxon>
        <taxon>Bacillati</taxon>
        <taxon>Actinomycetota</taxon>
        <taxon>Actinomycetes</taxon>
        <taxon>Kitasatosporales</taxon>
        <taxon>Streptomycetaceae</taxon>
        <taxon>Streptacidiphilus</taxon>
    </lineage>
</organism>